<dbReference type="OrthoDB" id="7425499at2"/>
<evidence type="ECO:0008006" key="5">
    <source>
        <dbReference type="Google" id="ProtNLM"/>
    </source>
</evidence>
<evidence type="ECO:0000256" key="1">
    <source>
        <dbReference type="SAM" id="MobiDB-lite"/>
    </source>
</evidence>
<proteinExistence type="predicted"/>
<dbReference type="RefSeq" id="WP_160616587.1">
    <property type="nucleotide sequence ID" value="NZ_WTYR01000001.1"/>
</dbReference>
<dbReference type="Proteomes" id="UP000429229">
    <property type="component" value="Unassembled WGS sequence"/>
</dbReference>
<evidence type="ECO:0000256" key="2">
    <source>
        <dbReference type="SAM" id="SignalP"/>
    </source>
</evidence>
<dbReference type="AlphaFoldDB" id="A0A6I4U1N1"/>
<comment type="caution">
    <text evidence="3">The sequence shown here is derived from an EMBL/GenBank/DDBJ whole genome shotgun (WGS) entry which is preliminary data.</text>
</comment>
<gene>
    <name evidence="3" type="ORF">GRI68_07030</name>
</gene>
<evidence type="ECO:0000313" key="4">
    <source>
        <dbReference type="Proteomes" id="UP000429229"/>
    </source>
</evidence>
<dbReference type="EMBL" id="WTYR01000001">
    <property type="protein sequence ID" value="MXP09930.1"/>
    <property type="molecule type" value="Genomic_DNA"/>
</dbReference>
<feature type="chain" id="PRO_5026098973" description="Transporter" evidence="2">
    <location>
        <begin position="22"/>
        <end position="312"/>
    </location>
</feature>
<feature type="signal peptide" evidence="2">
    <location>
        <begin position="1"/>
        <end position="21"/>
    </location>
</feature>
<sequence>MYSKYLVAAAGLLVVPPSGVAAQQAEQVDERETGAQSVADETPPESVPLADDGSDDHVSVSFGASVVSQYISRGVAFAEPVSYQPYVTVSVALPELTGGAITDASVFVGNWNSMQSGSPGLGQPANGSLPGWYEADLYVGGAIEIADRVAVSATYYRYFSPAGSFAEYNDFDLTISYDDSGLWGSAAQERGFSIQPALRMVQEAGQPNRPDALYVQPSIAPSVRFGPQDGGVTVSVPMAIGLSDSFYSGVNGDRPTFGFFRVGAGLAANPFGGPASNIRLNAGVDYWMLNDDVANGLDDTEWVARIGFSTGF</sequence>
<keyword evidence="4" id="KW-1185">Reference proteome</keyword>
<name>A0A6I4U1N1_9SPHN</name>
<reference evidence="3 4" key="1">
    <citation type="submission" date="2019-12" db="EMBL/GenBank/DDBJ databases">
        <title>Genomic-based taxomic classification of the family Erythrobacteraceae.</title>
        <authorList>
            <person name="Xu L."/>
        </authorList>
    </citation>
    <scope>NUCLEOTIDE SEQUENCE [LARGE SCALE GENOMIC DNA]</scope>
    <source>
        <strain evidence="3 4">LMG 29519</strain>
    </source>
</reference>
<organism evidence="3 4">
    <name type="scientific">Alteriqipengyuania halimionae</name>
    <dbReference type="NCBI Taxonomy" id="1926630"/>
    <lineage>
        <taxon>Bacteria</taxon>
        <taxon>Pseudomonadati</taxon>
        <taxon>Pseudomonadota</taxon>
        <taxon>Alphaproteobacteria</taxon>
        <taxon>Sphingomonadales</taxon>
        <taxon>Erythrobacteraceae</taxon>
        <taxon>Alteriqipengyuania</taxon>
    </lineage>
</organism>
<protein>
    <recommendedName>
        <fullName evidence="5">Transporter</fullName>
    </recommendedName>
</protein>
<keyword evidence="2" id="KW-0732">Signal</keyword>
<feature type="region of interest" description="Disordered" evidence="1">
    <location>
        <begin position="22"/>
        <end position="54"/>
    </location>
</feature>
<evidence type="ECO:0000313" key="3">
    <source>
        <dbReference type="EMBL" id="MXP09930.1"/>
    </source>
</evidence>
<accession>A0A6I4U1N1</accession>